<evidence type="ECO:0000256" key="2">
    <source>
        <dbReference type="ARBA" id="ARBA00007330"/>
    </source>
</evidence>
<protein>
    <submittedName>
        <fullName evidence="7">Aerobic glycerol-3-phosphate dehydrogenase</fullName>
        <ecNumber evidence="7">1.1.5.3</ecNumber>
    </submittedName>
</protein>
<dbReference type="PANTHER" id="PTHR11985:SF15">
    <property type="entry name" value="GLYCEROL-3-PHOSPHATE DEHYDROGENASE, MITOCHONDRIAL"/>
    <property type="match status" value="1"/>
</dbReference>
<dbReference type="SUPFAM" id="SSF54373">
    <property type="entry name" value="FAD-linked reductases, C-terminal domain"/>
    <property type="match status" value="1"/>
</dbReference>
<evidence type="ECO:0000256" key="3">
    <source>
        <dbReference type="ARBA" id="ARBA00022630"/>
    </source>
</evidence>
<feature type="domain" description="FAD dependent oxidoreductase" evidence="6">
    <location>
        <begin position="7"/>
        <end position="354"/>
    </location>
</feature>
<keyword evidence="3" id="KW-0285">Flavoprotein</keyword>
<dbReference type="GO" id="GO:0046168">
    <property type="term" value="P:glycerol-3-phosphate catabolic process"/>
    <property type="evidence" value="ECO:0007669"/>
    <property type="project" value="TreeGrafter"/>
</dbReference>
<sequence length="403" mass="44571">MSTVDYDLLVIGGGIQGAGVAQAGAAAGYNVLLLEKTAIASATSSRSSKLIHGGLRYLESMQFGLVRKALRERDILLRIAPELVKPVAFHIPVYKTSIRAAWKIWLGLSLYALLGGLKPLNRFQHVAVKASENQDGLKAEGLVAEYQYWDAQTDDAALTRAVMNSAQMLGAELICPAEVISAHYHKNSYHLRYKDHSGEKQLHCHALVNASGPWVNQVLEKLFPQSPRLEVDLVQGTHVLLDRPAPSAIYYVEAVADKRAVFVMPWKDRTLVGTTETFFQGEPDQVRPTEKEIQYLLSVYADYFPGDPAEMIDSFAGVRVLPKTSGRFFNRPRDTVLHLSPPGLISLYGGKLTGYRATAKQVIAKLQVQLPEREVKADTEKLILNVTAVPLTHSPWREEGSFI</sequence>
<comment type="similarity">
    <text evidence="2">Belongs to the FAD-dependent glycerol-3-phosphate dehydrogenase family.</text>
</comment>
<dbReference type="PROSITE" id="PS00978">
    <property type="entry name" value="FAD_G3PDH_2"/>
    <property type="match status" value="1"/>
</dbReference>
<keyword evidence="5 7" id="KW-0560">Oxidoreductase</keyword>
<dbReference type="AlphaFoldDB" id="A0A3B1AWV1"/>
<dbReference type="InterPro" id="IPR000447">
    <property type="entry name" value="G3P_DH_FAD-dep"/>
</dbReference>
<keyword evidence="4" id="KW-0274">FAD</keyword>
<organism evidence="7">
    <name type="scientific">hydrothermal vent metagenome</name>
    <dbReference type="NCBI Taxonomy" id="652676"/>
    <lineage>
        <taxon>unclassified sequences</taxon>
        <taxon>metagenomes</taxon>
        <taxon>ecological metagenomes</taxon>
    </lineage>
</organism>
<evidence type="ECO:0000313" key="7">
    <source>
        <dbReference type="EMBL" id="VAX10516.1"/>
    </source>
</evidence>
<dbReference type="GO" id="GO:0004368">
    <property type="term" value="F:glycerol-3-phosphate dehydrogenase (quinone) activity"/>
    <property type="evidence" value="ECO:0007669"/>
    <property type="project" value="UniProtKB-EC"/>
</dbReference>
<dbReference type="SUPFAM" id="SSF51905">
    <property type="entry name" value="FAD/NAD(P)-binding domain"/>
    <property type="match status" value="1"/>
</dbReference>
<proteinExistence type="inferred from homology"/>
<dbReference type="PRINTS" id="PR01001">
    <property type="entry name" value="FADG3PDH"/>
</dbReference>
<evidence type="ECO:0000259" key="6">
    <source>
        <dbReference type="Pfam" id="PF01266"/>
    </source>
</evidence>
<evidence type="ECO:0000256" key="4">
    <source>
        <dbReference type="ARBA" id="ARBA00022827"/>
    </source>
</evidence>
<gene>
    <name evidence="7" type="ORF">MNBD_GAMMA25-1423</name>
</gene>
<dbReference type="Gene3D" id="3.30.9.10">
    <property type="entry name" value="D-Amino Acid Oxidase, subunit A, domain 2"/>
    <property type="match status" value="1"/>
</dbReference>
<dbReference type="PANTHER" id="PTHR11985">
    <property type="entry name" value="GLYCEROL-3-PHOSPHATE DEHYDROGENASE"/>
    <property type="match status" value="1"/>
</dbReference>
<name>A0A3B1AWV1_9ZZZZ</name>
<comment type="cofactor">
    <cofactor evidence="1">
        <name>FAD</name>
        <dbReference type="ChEBI" id="CHEBI:57692"/>
    </cofactor>
</comment>
<evidence type="ECO:0000256" key="1">
    <source>
        <dbReference type="ARBA" id="ARBA00001974"/>
    </source>
</evidence>
<dbReference type="Pfam" id="PF01266">
    <property type="entry name" value="DAO"/>
    <property type="match status" value="1"/>
</dbReference>
<evidence type="ECO:0000256" key="5">
    <source>
        <dbReference type="ARBA" id="ARBA00023002"/>
    </source>
</evidence>
<dbReference type="EC" id="1.1.5.3" evidence="7"/>
<reference evidence="7" key="1">
    <citation type="submission" date="2018-06" db="EMBL/GenBank/DDBJ databases">
        <authorList>
            <person name="Zhirakovskaya E."/>
        </authorList>
    </citation>
    <scope>NUCLEOTIDE SEQUENCE</scope>
</reference>
<dbReference type="Gene3D" id="3.50.50.60">
    <property type="entry name" value="FAD/NAD(P)-binding domain"/>
    <property type="match status" value="1"/>
</dbReference>
<dbReference type="InterPro" id="IPR006076">
    <property type="entry name" value="FAD-dep_OxRdtase"/>
</dbReference>
<accession>A0A3B1AWV1</accession>
<dbReference type="EMBL" id="UOFY01000051">
    <property type="protein sequence ID" value="VAX10516.1"/>
    <property type="molecule type" value="Genomic_DNA"/>
</dbReference>
<dbReference type="InterPro" id="IPR036188">
    <property type="entry name" value="FAD/NAD-bd_sf"/>
</dbReference>